<feature type="signal peptide" evidence="1">
    <location>
        <begin position="1"/>
        <end position="21"/>
    </location>
</feature>
<evidence type="ECO:0000256" key="1">
    <source>
        <dbReference type="SAM" id="SignalP"/>
    </source>
</evidence>
<name>A0ABX0K8I0_9PROT</name>
<organism evidence="2 3">
    <name type="scientific">Acetobacter fallax</name>
    <dbReference type="NCBI Taxonomy" id="1737473"/>
    <lineage>
        <taxon>Bacteria</taxon>
        <taxon>Pseudomonadati</taxon>
        <taxon>Pseudomonadota</taxon>
        <taxon>Alphaproteobacteria</taxon>
        <taxon>Acetobacterales</taxon>
        <taxon>Acetobacteraceae</taxon>
        <taxon>Acetobacter</taxon>
    </lineage>
</organism>
<comment type="caution">
    <text evidence="2">The sequence shown here is derived from an EMBL/GenBank/DDBJ whole genome shotgun (WGS) entry which is preliminary data.</text>
</comment>
<gene>
    <name evidence="2" type="ORF">GOB84_00840</name>
</gene>
<evidence type="ECO:0000313" key="3">
    <source>
        <dbReference type="Proteomes" id="UP000615326"/>
    </source>
</evidence>
<protein>
    <recommendedName>
        <fullName evidence="4">DUF3224 domain-containing protein</fullName>
    </recommendedName>
</protein>
<evidence type="ECO:0000313" key="2">
    <source>
        <dbReference type="EMBL" id="NHO31123.1"/>
    </source>
</evidence>
<accession>A0ABX0K8I0</accession>
<feature type="chain" id="PRO_5046875498" description="DUF3224 domain-containing protein" evidence="1">
    <location>
        <begin position="22"/>
        <end position="167"/>
    </location>
</feature>
<keyword evidence="3" id="KW-1185">Reference proteome</keyword>
<dbReference type="Proteomes" id="UP000615326">
    <property type="component" value="Unassembled WGS sequence"/>
</dbReference>
<proteinExistence type="predicted"/>
<reference evidence="2 3" key="1">
    <citation type="journal article" date="2020" name="Int. J. Syst. Evol. Microbiol.">
        <title>Novel acetic acid bacteria from cider fermentations: Acetobacter conturbans sp. nov. and Acetobacter fallax sp. nov.</title>
        <authorList>
            <person name="Sombolestani A.S."/>
            <person name="Cleenwerck I."/>
            <person name="Cnockaert M."/>
            <person name="Borremans W."/>
            <person name="Wieme A.D."/>
            <person name="De Vuyst L."/>
            <person name="Vandamme P."/>
        </authorList>
    </citation>
    <scope>NUCLEOTIDE SEQUENCE [LARGE SCALE GENOMIC DNA]</scope>
    <source>
        <strain evidence="2 3">LMG 1637</strain>
    </source>
</reference>
<evidence type="ECO:0008006" key="4">
    <source>
        <dbReference type="Google" id="ProtNLM"/>
    </source>
</evidence>
<keyword evidence="1" id="KW-0732">Signal</keyword>
<dbReference type="RefSeq" id="WP_173575716.1">
    <property type="nucleotide sequence ID" value="NZ_WOSW01000001.1"/>
</dbReference>
<sequence>MKYMTLVGLLMSGLSGQPLHAQDYKSQIGNTRFFGESAARPATAADANVLHAVTSLTQQGGNYKNSCGEKVVPRIMDLHLDGALTHVSAVFTGSHGVCFGSAGYRVTLVDGSDRVIGGTVASGIGVLQTQHGGTYDLSFSGTASSYSVWRWNTGEHSYRHVTDVQLQ</sequence>
<dbReference type="EMBL" id="WOSW01000001">
    <property type="protein sequence ID" value="NHO31123.1"/>
    <property type="molecule type" value="Genomic_DNA"/>
</dbReference>